<keyword evidence="7" id="KW-0406">Ion transport</keyword>
<organism evidence="13 14">
    <name type="scientific">Sphaerotilus microaerophilus</name>
    <dbReference type="NCBI Taxonomy" id="2914710"/>
    <lineage>
        <taxon>Bacteria</taxon>
        <taxon>Pseudomonadati</taxon>
        <taxon>Pseudomonadota</taxon>
        <taxon>Betaproteobacteria</taxon>
        <taxon>Burkholderiales</taxon>
        <taxon>Sphaerotilaceae</taxon>
        <taxon>Sphaerotilus</taxon>
    </lineage>
</organism>
<evidence type="ECO:0000313" key="14">
    <source>
        <dbReference type="Proteomes" id="UP001057498"/>
    </source>
</evidence>
<dbReference type="Proteomes" id="UP001057498">
    <property type="component" value="Chromosome"/>
</dbReference>
<evidence type="ECO:0000256" key="6">
    <source>
        <dbReference type="ARBA" id="ARBA00022729"/>
    </source>
</evidence>
<proteinExistence type="predicted"/>
<keyword evidence="6 11" id="KW-0732">Signal</keyword>
<dbReference type="InterPro" id="IPR023614">
    <property type="entry name" value="Porin_dom_sf"/>
</dbReference>
<evidence type="ECO:0000256" key="9">
    <source>
        <dbReference type="ARBA" id="ARBA00023136"/>
    </source>
</evidence>
<evidence type="ECO:0000256" key="11">
    <source>
        <dbReference type="SAM" id="SignalP"/>
    </source>
</evidence>
<name>A0ABM7YQU8_9BURK</name>
<evidence type="ECO:0000256" key="2">
    <source>
        <dbReference type="ARBA" id="ARBA00011233"/>
    </source>
</evidence>
<evidence type="ECO:0000256" key="1">
    <source>
        <dbReference type="ARBA" id="ARBA00004571"/>
    </source>
</evidence>
<keyword evidence="8" id="KW-0626">Porin</keyword>
<dbReference type="PANTHER" id="PTHR34501">
    <property type="entry name" value="PROTEIN YDDL-RELATED"/>
    <property type="match status" value="1"/>
</dbReference>
<keyword evidence="14" id="KW-1185">Reference proteome</keyword>
<evidence type="ECO:0000313" key="13">
    <source>
        <dbReference type="EMBL" id="BDI06887.1"/>
    </source>
</evidence>
<comment type="subunit">
    <text evidence="2">Homotrimer.</text>
</comment>
<dbReference type="PANTHER" id="PTHR34501:SF9">
    <property type="entry name" value="MAJOR OUTER MEMBRANE PROTEIN P.IA"/>
    <property type="match status" value="1"/>
</dbReference>
<keyword evidence="5" id="KW-0812">Transmembrane</keyword>
<protein>
    <recommendedName>
        <fullName evidence="12">Porin domain-containing protein</fullName>
    </recommendedName>
</protein>
<dbReference type="SUPFAM" id="SSF56935">
    <property type="entry name" value="Porins"/>
    <property type="match status" value="1"/>
</dbReference>
<accession>A0ABM7YQU8</accession>
<dbReference type="Gene3D" id="2.40.160.10">
    <property type="entry name" value="Porin"/>
    <property type="match status" value="1"/>
</dbReference>
<evidence type="ECO:0000256" key="3">
    <source>
        <dbReference type="ARBA" id="ARBA00022448"/>
    </source>
</evidence>
<evidence type="ECO:0000256" key="7">
    <source>
        <dbReference type="ARBA" id="ARBA00023065"/>
    </source>
</evidence>
<dbReference type="RefSeq" id="WP_251970126.1">
    <property type="nucleotide sequence ID" value="NZ_AP025730.1"/>
</dbReference>
<evidence type="ECO:0000256" key="10">
    <source>
        <dbReference type="ARBA" id="ARBA00023237"/>
    </source>
</evidence>
<sequence length="372" mass="39006">MKAKNMTFIARRSSKAAAALLAIAGSTLATSALAQSTEFTWYGRVDLALEDNSNGSVSRTAVQNFASRLGIRGEHKLNDALSGVFQIETGVAPDDTAQSKTLASRNSFVGLKSNVGGTVIVGTHDMPLKTLGGGAYTLWAEGDLEEVIVHGKASRVAIGNANFDNVHTRKTNVLLYTSPKFFNTVGKLAFSPDEGKAAAAAGVPEYAKNMWGVSVEYNDGLFNAGLAAQQQSNYIAPTATADGASMKAVKAAFGVKWQTLTAGIEASRLDNSRGKKTTNLLLTGAYGLDALTFKASIGASGESSDGAKDGVKGLALEADYAFDKAITVYTYYSRLSNDTNAKGTFTAADNFPAVAKAGDDPRAFGLGIRYNF</sequence>
<gene>
    <name evidence="13" type="ORF">CATMQ487_38570</name>
</gene>
<keyword evidence="4" id="KW-1134">Transmembrane beta strand</keyword>
<dbReference type="Pfam" id="PF13609">
    <property type="entry name" value="Porin_4"/>
    <property type="match status" value="1"/>
</dbReference>
<comment type="subcellular location">
    <subcellularLocation>
        <location evidence="1">Cell outer membrane</location>
        <topology evidence="1">Multi-pass membrane protein</topology>
    </subcellularLocation>
</comment>
<evidence type="ECO:0000256" key="4">
    <source>
        <dbReference type="ARBA" id="ARBA00022452"/>
    </source>
</evidence>
<evidence type="ECO:0000256" key="8">
    <source>
        <dbReference type="ARBA" id="ARBA00023114"/>
    </source>
</evidence>
<dbReference type="CDD" id="cd00342">
    <property type="entry name" value="gram_neg_porins"/>
    <property type="match status" value="1"/>
</dbReference>
<dbReference type="InterPro" id="IPR033900">
    <property type="entry name" value="Gram_neg_porin_domain"/>
</dbReference>
<dbReference type="InterPro" id="IPR050298">
    <property type="entry name" value="Gram-neg_bact_OMP"/>
</dbReference>
<feature type="chain" id="PRO_5046411267" description="Porin domain-containing protein" evidence="11">
    <location>
        <begin position="35"/>
        <end position="372"/>
    </location>
</feature>
<feature type="signal peptide" evidence="11">
    <location>
        <begin position="1"/>
        <end position="34"/>
    </location>
</feature>
<feature type="domain" description="Porin" evidence="12">
    <location>
        <begin position="17"/>
        <end position="339"/>
    </location>
</feature>
<dbReference type="EMBL" id="AP025730">
    <property type="protein sequence ID" value="BDI06887.1"/>
    <property type="molecule type" value="Genomic_DNA"/>
</dbReference>
<evidence type="ECO:0000259" key="12">
    <source>
        <dbReference type="Pfam" id="PF13609"/>
    </source>
</evidence>
<keyword evidence="3" id="KW-0813">Transport</keyword>
<keyword evidence="9" id="KW-0472">Membrane</keyword>
<evidence type="ECO:0000256" key="5">
    <source>
        <dbReference type="ARBA" id="ARBA00022692"/>
    </source>
</evidence>
<reference evidence="13" key="1">
    <citation type="submission" date="2022-04" db="EMBL/GenBank/DDBJ databases">
        <title>Whole genome sequence of Sphaerotilus sp. FB-5.</title>
        <authorList>
            <person name="Takeda M."/>
            <person name="Narihara S."/>
            <person name="Akimoto M."/>
            <person name="Akimoto R."/>
            <person name="Nishiyashiki S."/>
            <person name="Murakami T."/>
        </authorList>
    </citation>
    <scope>NUCLEOTIDE SEQUENCE</scope>
    <source>
        <strain evidence="13">FB-5</strain>
    </source>
</reference>
<keyword evidence="10" id="KW-0998">Cell outer membrane</keyword>